<dbReference type="Gene3D" id="3.40.50.150">
    <property type="entry name" value="Vaccinia Virus protein VP39"/>
    <property type="match status" value="1"/>
</dbReference>
<dbReference type="CDD" id="cd02440">
    <property type="entry name" value="AdoMet_MTases"/>
    <property type="match status" value="1"/>
</dbReference>
<evidence type="ECO:0000313" key="5">
    <source>
        <dbReference type="EMBL" id="UYG17551.1"/>
    </source>
</evidence>
<name>A0ABY6G4J7_9MICO</name>
<dbReference type="EMBL" id="CP107020">
    <property type="protein sequence ID" value="UYG17551.1"/>
    <property type="molecule type" value="Genomic_DNA"/>
</dbReference>
<feature type="compositionally biased region" description="Low complexity" evidence="4">
    <location>
        <begin position="13"/>
        <end position="22"/>
    </location>
</feature>
<keyword evidence="3" id="KW-0949">S-adenosyl-L-methionine</keyword>
<organism evidence="5 6">
    <name type="scientific">Brachybacterium huguangmaarense</name>
    <dbReference type="NCBI Taxonomy" id="1652028"/>
    <lineage>
        <taxon>Bacteria</taxon>
        <taxon>Bacillati</taxon>
        <taxon>Actinomycetota</taxon>
        <taxon>Actinomycetes</taxon>
        <taxon>Micrococcales</taxon>
        <taxon>Dermabacteraceae</taxon>
        <taxon>Brachybacterium</taxon>
    </lineage>
</organism>
<dbReference type="GO" id="GO:0008168">
    <property type="term" value="F:methyltransferase activity"/>
    <property type="evidence" value="ECO:0007669"/>
    <property type="project" value="UniProtKB-KW"/>
</dbReference>
<dbReference type="PANTHER" id="PTHR43464:SF19">
    <property type="entry name" value="UBIQUINONE BIOSYNTHESIS O-METHYLTRANSFERASE, MITOCHONDRIAL"/>
    <property type="match status" value="1"/>
</dbReference>
<proteinExistence type="predicted"/>
<gene>
    <name evidence="5" type="ORF">BRM3_03725</name>
</gene>
<feature type="region of interest" description="Disordered" evidence="4">
    <location>
        <begin position="1"/>
        <end position="22"/>
    </location>
</feature>
<dbReference type="RefSeq" id="WP_263594760.1">
    <property type="nucleotide sequence ID" value="NZ_CP107020.1"/>
</dbReference>
<keyword evidence="2" id="KW-0808">Transferase</keyword>
<dbReference type="Proteomes" id="UP001164305">
    <property type="component" value="Chromosome"/>
</dbReference>
<accession>A0ABY6G4J7</accession>
<dbReference type="SUPFAM" id="SSF53335">
    <property type="entry name" value="S-adenosyl-L-methionine-dependent methyltransferases"/>
    <property type="match status" value="1"/>
</dbReference>
<dbReference type="Pfam" id="PF13489">
    <property type="entry name" value="Methyltransf_23"/>
    <property type="match status" value="1"/>
</dbReference>
<dbReference type="PANTHER" id="PTHR43464">
    <property type="entry name" value="METHYLTRANSFERASE"/>
    <property type="match status" value="1"/>
</dbReference>
<keyword evidence="6" id="KW-1185">Reference proteome</keyword>
<sequence length="246" mass="26044">MEHSASPDEHGTAARPATPDTRTAAQYWEDRYGTEHVWSGTVNATTAAVVGRLPQRSAAPGRALDLGCGEGADAIWLAEHGWDTIGVDISTTATERARLAALEAGLPDERIRFVAADLSAWAAAADDADDPSGGLLAGPFDLVTASFFHSTVELARTAILCRAAATLAPGGRLLIVSHAAPPPWAPEHDRHGHAELLDPAGELAALALDPVRWRTELAETRRRQVVDPDGRPAEIEDGVLLLRRAA</sequence>
<keyword evidence="1 5" id="KW-0489">Methyltransferase</keyword>
<reference evidence="5" key="1">
    <citation type="submission" date="2022-10" db="EMBL/GenBank/DDBJ databases">
        <title>Whole-Genome Sequencing of Brachybacterium huguangmaarense BRM-3, Isolated from Betula schmidtii.</title>
        <authorList>
            <person name="Haam D."/>
        </authorList>
    </citation>
    <scope>NUCLEOTIDE SEQUENCE</scope>
    <source>
        <strain evidence="5">BRM-3</strain>
    </source>
</reference>
<feature type="compositionally biased region" description="Basic and acidic residues" evidence="4">
    <location>
        <begin position="1"/>
        <end position="12"/>
    </location>
</feature>
<protein>
    <submittedName>
        <fullName evidence="5">Methyltransferase domain-containing protein</fullName>
    </submittedName>
</protein>
<evidence type="ECO:0000256" key="1">
    <source>
        <dbReference type="ARBA" id="ARBA00022603"/>
    </source>
</evidence>
<evidence type="ECO:0000313" key="6">
    <source>
        <dbReference type="Proteomes" id="UP001164305"/>
    </source>
</evidence>
<dbReference type="GO" id="GO:0032259">
    <property type="term" value="P:methylation"/>
    <property type="evidence" value="ECO:0007669"/>
    <property type="project" value="UniProtKB-KW"/>
</dbReference>
<dbReference type="InterPro" id="IPR029063">
    <property type="entry name" value="SAM-dependent_MTases_sf"/>
</dbReference>
<evidence type="ECO:0000256" key="3">
    <source>
        <dbReference type="ARBA" id="ARBA00022691"/>
    </source>
</evidence>
<evidence type="ECO:0000256" key="4">
    <source>
        <dbReference type="SAM" id="MobiDB-lite"/>
    </source>
</evidence>
<evidence type="ECO:0000256" key="2">
    <source>
        <dbReference type="ARBA" id="ARBA00022679"/>
    </source>
</evidence>